<comment type="subcellular location">
    <subcellularLocation>
        <location evidence="1">Cell membrane</location>
    </subcellularLocation>
</comment>
<keyword evidence="4 7" id="KW-0808">Transferase</keyword>
<sequence>MTAPPAALAALSAMRGAALRTVIAIPARDEADCLPACLAALAAQRPAEALAGTAVLLLANNCSDGTAAAARAMAPDLPFPLVVLEAALPPGRAHAGGARAAAMEAAAALLGEVPGGALLCTDADARPEPGWLAANLAELAAGADAVAGAVLPDPAEAARLPATLRRREAEEARYAALLDEMAARIDPIAHDPGPTHGTHSGASIALRLAAWRAVGGIPLVPRGEDRALFAALARRDARIRHSEAARVLVSCRLDGRAGGGMAATLRRRLADPHALVDDRLEPARRAWLRLRTRRALRLLRAGAPRPGNPLRLQIALGIAPAAMRRVLSASSFGLAWEALQAATPALRRVPLDPAALPRETAIAAAILAAVRATDLARNLAVPADPAGSARPAAAG</sequence>
<proteinExistence type="predicted"/>
<dbReference type="Pfam" id="PF00535">
    <property type="entry name" value="Glycos_transf_2"/>
    <property type="match status" value="1"/>
</dbReference>
<evidence type="ECO:0000256" key="1">
    <source>
        <dbReference type="ARBA" id="ARBA00004236"/>
    </source>
</evidence>
<keyword evidence="5" id="KW-0472">Membrane</keyword>
<keyword evidence="2" id="KW-1003">Cell membrane</keyword>
<dbReference type="Proteomes" id="UP001243009">
    <property type="component" value="Unassembled WGS sequence"/>
</dbReference>
<feature type="domain" description="Glycosyltransferase 2-like" evidence="6">
    <location>
        <begin position="23"/>
        <end position="158"/>
    </location>
</feature>
<keyword evidence="3 7" id="KW-0328">Glycosyltransferase</keyword>
<dbReference type="SUPFAM" id="SSF53448">
    <property type="entry name" value="Nucleotide-diphospho-sugar transferases"/>
    <property type="match status" value="1"/>
</dbReference>
<dbReference type="Gene3D" id="3.90.550.10">
    <property type="entry name" value="Spore Coat Polysaccharide Biosynthesis Protein SpsA, Chain A"/>
    <property type="match status" value="1"/>
</dbReference>
<dbReference type="EMBL" id="JAUTWS010000012">
    <property type="protein sequence ID" value="MDO9709475.1"/>
    <property type="molecule type" value="Genomic_DNA"/>
</dbReference>
<comment type="caution">
    <text evidence="7">The sequence shown here is derived from an EMBL/GenBank/DDBJ whole genome shotgun (WGS) entry which is preliminary data.</text>
</comment>
<reference evidence="7 8" key="1">
    <citation type="submission" date="2023-08" db="EMBL/GenBank/DDBJ databases">
        <title>The draft genome sequence of Paracraurococcus sp. LOR1-02.</title>
        <authorList>
            <person name="Kingkaew E."/>
            <person name="Tanasupawat S."/>
        </authorList>
    </citation>
    <scope>NUCLEOTIDE SEQUENCE [LARGE SCALE GENOMIC DNA]</scope>
    <source>
        <strain evidence="7 8">LOR1-02</strain>
    </source>
</reference>
<dbReference type="RefSeq" id="WP_305104343.1">
    <property type="nucleotide sequence ID" value="NZ_JAUTWS010000012.1"/>
</dbReference>
<evidence type="ECO:0000256" key="5">
    <source>
        <dbReference type="ARBA" id="ARBA00023136"/>
    </source>
</evidence>
<dbReference type="InterPro" id="IPR001173">
    <property type="entry name" value="Glyco_trans_2-like"/>
</dbReference>
<evidence type="ECO:0000256" key="3">
    <source>
        <dbReference type="ARBA" id="ARBA00022676"/>
    </source>
</evidence>
<accession>A0ABT9E021</accession>
<name>A0ABT9E021_9PROT</name>
<evidence type="ECO:0000256" key="4">
    <source>
        <dbReference type="ARBA" id="ARBA00022679"/>
    </source>
</evidence>
<gene>
    <name evidence="7" type="ORF">Q7A36_14070</name>
</gene>
<keyword evidence="8" id="KW-1185">Reference proteome</keyword>
<organism evidence="7 8">
    <name type="scientific">Paracraurococcus lichenis</name>
    <dbReference type="NCBI Taxonomy" id="3064888"/>
    <lineage>
        <taxon>Bacteria</taxon>
        <taxon>Pseudomonadati</taxon>
        <taxon>Pseudomonadota</taxon>
        <taxon>Alphaproteobacteria</taxon>
        <taxon>Acetobacterales</taxon>
        <taxon>Roseomonadaceae</taxon>
        <taxon>Paracraurococcus</taxon>
    </lineage>
</organism>
<dbReference type="InterPro" id="IPR029044">
    <property type="entry name" value="Nucleotide-diphossugar_trans"/>
</dbReference>
<evidence type="ECO:0000259" key="6">
    <source>
        <dbReference type="Pfam" id="PF00535"/>
    </source>
</evidence>
<dbReference type="PANTHER" id="PTHR43646:SF2">
    <property type="entry name" value="GLYCOSYLTRANSFERASE 2-LIKE DOMAIN-CONTAINING PROTEIN"/>
    <property type="match status" value="1"/>
</dbReference>
<evidence type="ECO:0000256" key="2">
    <source>
        <dbReference type="ARBA" id="ARBA00022475"/>
    </source>
</evidence>
<dbReference type="GO" id="GO:0016757">
    <property type="term" value="F:glycosyltransferase activity"/>
    <property type="evidence" value="ECO:0007669"/>
    <property type="project" value="UniProtKB-KW"/>
</dbReference>
<evidence type="ECO:0000313" key="8">
    <source>
        <dbReference type="Proteomes" id="UP001243009"/>
    </source>
</evidence>
<dbReference type="PANTHER" id="PTHR43646">
    <property type="entry name" value="GLYCOSYLTRANSFERASE"/>
    <property type="match status" value="1"/>
</dbReference>
<protein>
    <submittedName>
        <fullName evidence="7">Glycosyltransferase</fullName>
        <ecNumber evidence="7">2.4.-.-</ecNumber>
    </submittedName>
</protein>
<dbReference type="EC" id="2.4.-.-" evidence="7"/>
<evidence type="ECO:0000313" key="7">
    <source>
        <dbReference type="EMBL" id="MDO9709475.1"/>
    </source>
</evidence>